<gene>
    <name evidence="2" type="ORF">JW646_06940</name>
</gene>
<dbReference type="Proteomes" id="UP001198983">
    <property type="component" value="Chromosome"/>
</dbReference>
<proteinExistence type="predicted"/>
<keyword evidence="3" id="KW-1185">Reference proteome</keyword>
<dbReference type="EMBL" id="CP081135">
    <property type="protein sequence ID" value="UEL49175.1"/>
    <property type="molecule type" value="Genomic_DNA"/>
</dbReference>
<feature type="compositionally biased region" description="Basic and acidic residues" evidence="1">
    <location>
        <begin position="28"/>
        <end position="40"/>
    </location>
</feature>
<reference evidence="2 3" key="1">
    <citation type="journal article" date="2023" name="Int. J. Syst. Evol. Microbiol.">
        <title>Terrisporobacter hibernicus sp. nov., isolated from bovine faeces in Northern Ireland.</title>
        <authorList>
            <person name="Mitchell M."/>
            <person name="Nguyen S.V."/>
            <person name="Connor M."/>
            <person name="Fairley D.J."/>
            <person name="Donoghue O."/>
            <person name="Marshall H."/>
            <person name="Koolman L."/>
            <person name="McMullan G."/>
            <person name="Schaffer K.E."/>
            <person name="McGrath J.W."/>
            <person name="Fanning S."/>
        </authorList>
    </citation>
    <scope>NUCLEOTIDE SEQUENCE [LARGE SCALE GENOMIC DNA]</scope>
    <source>
        <strain evidence="2 3">MCA3</strain>
    </source>
</reference>
<dbReference type="KEGG" id="tem:JW646_06940"/>
<evidence type="ECO:0000313" key="3">
    <source>
        <dbReference type="Proteomes" id="UP001198983"/>
    </source>
</evidence>
<dbReference type="AlphaFoldDB" id="A0AAX2ZKU5"/>
<name>A0AAX2ZKU5_9FIRM</name>
<organism evidence="2 3">
    <name type="scientific">Terrisporobacter hibernicus</name>
    <dbReference type="NCBI Taxonomy" id="2813371"/>
    <lineage>
        <taxon>Bacteria</taxon>
        <taxon>Bacillati</taxon>
        <taxon>Bacillota</taxon>
        <taxon>Clostridia</taxon>
        <taxon>Peptostreptococcales</taxon>
        <taxon>Peptostreptococcaceae</taxon>
        <taxon>Terrisporobacter</taxon>
    </lineage>
</organism>
<evidence type="ECO:0000256" key="1">
    <source>
        <dbReference type="SAM" id="MobiDB-lite"/>
    </source>
</evidence>
<dbReference type="RefSeq" id="WP_228417029.1">
    <property type="nucleotide sequence ID" value="NZ_CP081135.1"/>
</dbReference>
<feature type="region of interest" description="Disordered" evidence="1">
    <location>
        <begin position="28"/>
        <end position="47"/>
    </location>
</feature>
<evidence type="ECO:0000313" key="2">
    <source>
        <dbReference type="EMBL" id="UEL49175.1"/>
    </source>
</evidence>
<protein>
    <submittedName>
        <fullName evidence="2">Uncharacterized protein</fullName>
    </submittedName>
</protein>
<sequence>MCYDFMEEYEKGWNMTDEEYEQWQDDMRDGISSDDERNWDENGDWIG</sequence>
<accession>A0AAX2ZKU5</accession>